<dbReference type="PANTHER" id="PTHR37955">
    <property type="entry name" value="TELLURITE RESISTANCE PROTEIN TEHA"/>
    <property type="match status" value="1"/>
</dbReference>
<feature type="transmembrane region" description="Helical" evidence="5">
    <location>
        <begin position="275"/>
        <end position="294"/>
    </location>
</feature>
<evidence type="ECO:0000256" key="5">
    <source>
        <dbReference type="SAM" id="Phobius"/>
    </source>
</evidence>
<organism evidence="6 7">
    <name type="scientific">Methylobacterium durans</name>
    <dbReference type="NCBI Taxonomy" id="2202825"/>
    <lineage>
        <taxon>Bacteria</taxon>
        <taxon>Pseudomonadati</taxon>
        <taxon>Pseudomonadota</taxon>
        <taxon>Alphaproteobacteria</taxon>
        <taxon>Hyphomicrobiales</taxon>
        <taxon>Methylobacteriaceae</taxon>
        <taxon>Methylobacterium</taxon>
    </lineage>
</organism>
<comment type="subcellular location">
    <subcellularLocation>
        <location evidence="1">Membrane</location>
        <topology evidence="1">Multi-pass membrane protein</topology>
    </subcellularLocation>
</comment>
<keyword evidence="7" id="KW-1185">Reference proteome</keyword>
<feature type="transmembrane region" description="Helical" evidence="5">
    <location>
        <begin position="126"/>
        <end position="143"/>
    </location>
</feature>
<evidence type="ECO:0000256" key="1">
    <source>
        <dbReference type="ARBA" id="ARBA00004141"/>
    </source>
</evidence>
<dbReference type="InterPro" id="IPR004695">
    <property type="entry name" value="SLAC1/Mae1/Ssu1/TehA"/>
</dbReference>
<feature type="transmembrane region" description="Helical" evidence="5">
    <location>
        <begin position="24"/>
        <end position="46"/>
    </location>
</feature>
<keyword evidence="2 5" id="KW-0812">Transmembrane</keyword>
<gene>
    <name evidence="6" type="ORF">DK389_09880</name>
</gene>
<proteinExistence type="predicted"/>
<evidence type="ECO:0000313" key="7">
    <source>
        <dbReference type="Proteomes" id="UP000245926"/>
    </source>
</evidence>
<dbReference type="InterPro" id="IPR052951">
    <property type="entry name" value="Tellurite_res_ion_channel"/>
</dbReference>
<evidence type="ECO:0000256" key="2">
    <source>
        <dbReference type="ARBA" id="ARBA00022692"/>
    </source>
</evidence>
<sequence>MSTMSVPEKAADAMDAEGTVRRQVFEYLPVSLFGSVMGLTGLSVAWRLASHRYGPPSVIADAIGWIALAAFAALVVAYGAKAVTAPRTVVAEFNHPIAGNLFGTILISLLLIPILLVRSAPALAKGIWIAGAAGMVVFAWTIVNRWMGSRQQLAHATPAWVVPVVGLLDIPLALPALDLPAAHPVAVFALSVGLFFALPLFTLIFSRLLFEEPLPAALRPTLMILIAPFAVGFSSYVAVTGRVDGFAEALYMLTLFFLAVLVGRLRNLPFCPFRVSWWAVSFPLSASAATALRYADATGSAWADGIALALLAFASIVIAGLAVRTLAGIARGELRTLST</sequence>
<dbReference type="Gene3D" id="1.50.10.150">
    <property type="entry name" value="Voltage-dependent anion channel"/>
    <property type="match status" value="1"/>
</dbReference>
<dbReference type="InterPro" id="IPR038665">
    <property type="entry name" value="Voltage-dep_anion_channel_sf"/>
</dbReference>
<accession>A0A2U8W3Z1</accession>
<feature type="transmembrane region" description="Helical" evidence="5">
    <location>
        <begin position="155"/>
        <end position="174"/>
    </location>
</feature>
<name>A0A2U8W3Z1_9HYPH</name>
<dbReference type="GO" id="GO:0005886">
    <property type="term" value="C:plasma membrane"/>
    <property type="evidence" value="ECO:0007669"/>
    <property type="project" value="TreeGrafter"/>
</dbReference>
<feature type="transmembrane region" description="Helical" evidence="5">
    <location>
        <begin position="245"/>
        <end position="263"/>
    </location>
</feature>
<dbReference type="OrthoDB" id="958273at2"/>
<dbReference type="Proteomes" id="UP000245926">
    <property type="component" value="Chromosome"/>
</dbReference>
<dbReference type="PANTHER" id="PTHR37955:SF1">
    <property type="entry name" value="DEP DOMAIN-CONTAINING PROTEIN"/>
    <property type="match status" value="1"/>
</dbReference>
<evidence type="ECO:0000256" key="3">
    <source>
        <dbReference type="ARBA" id="ARBA00022989"/>
    </source>
</evidence>
<dbReference type="GO" id="GO:0046583">
    <property type="term" value="F:monoatomic cation efflux transmembrane transporter activity"/>
    <property type="evidence" value="ECO:0007669"/>
    <property type="project" value="TreeGrafter"/>
</dbReference>
<dbReference type="KEGG" id="mets:DK389_09880"/>
<keyword evidence="3 5" id="KW-1133">Transmembrane helix</keyword>
<feature type="transmembrane region" description="Helical" evidence="5">
    <location>
        <begin position="101"/>
        <end position="120"/>
    </location>
</feature>
<dbReference type="EMBL" id="CP029550">
    <property type="protein sequence ID" value="AWN40777.1"/>
    <property type="molecule type" value="Genomic_DNA"/>
</dbReference>
<dbReference type="AlphaFoldDB" id="A0A2U8W3Z1"/>
<protein>
    <submittedName>
        <fullName evidence="6">C4-dicarboxylate ABC transporter</fullName>
    </submittedName>
</protein>
<evidence type="ECO:0000256" key="4">
    <source>
        <dbReference type="ARBA" id="ARBA00023136"/>
    </source>
</evidence>
<dbReference type="Pfam" id="PF03595">
    <property type="entry name" value="SLAC1"/>
    <property type="match status" value="1"/>
</dbReference>
<keyword evidence="4 5" id="KW-0472">Membrane</keyword>
<feature type="transmembrane region" description="Helical" evidence="5">
    <location>
        <begin position="306"/>
        <end position="327"/>
    </location>
</feature>
<feature type="transmembrane region" description="Helical" evidence="5">
    <location>
        <begin position="58"/>
        <end position="80"/>
    </location>
</feature>
<evidence type="ECO:0000313" key="6">
    <source>
        <dbReference type="EMBL" id="AWN40777.1"/>
    </source>
</evidence>
<reference evidence="7" key="1">
    <citation type="submission" date="2018-05" db="EMBL/GenBank/DDBJ databases">
        <title>Complete Genome Sequence of Methylobacterium sp. 17SD2-17.</title>
        <authorList>
            <person name="Srinivasan S."/>
        </authorList>
    </citation>
    <scope>NUCLEOTIDE SEQUENCE [LARGE SCALE GENOMIC DNA]</scope>
    <source>
        <strain evidence="7">17SD2-17</strain>
    </source>
</reference>
<feature type="transmembrane region" description="Helical" evidence="5">
    <location>
        <begin position="186"/>
        <end position="210"/>
    </location>
</feature>
<dbReference type="CDD" id="cd09323">
    <property type="entry name" value="TDT_SLAC1_like"/>
    <property type="match status" value="1"/>
</dbReference>
<feature type="transmembrane region" description="Helical" evidence="5">
    <location>
        <begin position="222"/>
        <end position="239"/>
    </location>
</feature>